<keyword evidence="2" id="KW-1185">Reference proteome</keyword>
<proteinExistence type="predicted"/>
<name>A0A915YB87_9BACT</name>
<evidence type="ECO:0000313" key="1">
    <source>
        <dbReference type="EMBL" id="BDS09893.1"/>
    </source>
</evidence>
<accession>A0A915YB87</accession>
<dbReference type="EMBL" id="AP026867">
    <property type="protein sequence ID" value="BDS09893.1"/>
    <property type="molecule type" value="Genomic_DNA"/>
</dbReference>
<dbReference type="KEGG" id="aup:AsAng_0005980"/>
<dbReference type="Proteomes" id="UP001060919">
    <property type="component" value="Chromosome"/>
</dbReference>
<protein>
    <submittedName>
        <fullName evidence="1">Uncharacterized protein</fullName>
    </submittedName>
</protein>
<evidence type="ECO:0000313" key="2">
    <source>
        <dbReference type="Proteomes" id="UP001060919"/>
    </source>
</evidence>
<sequence>MINLYFLIFKPSKLPILKAFDAIRLSEIEYIFRDIILNKLVLI</sequence>
<organism evidence="1 2">
    <name type="scientific">Aureispira anguillae</name>
    <dbReference type="NCBI Taxonomy" id="2864201"/>
    <lineage>
        <taxon>Bacteria</taxon>
        <taxon>Pseudomonadati</taxon>
        <taxon>Bacteroidota</taxon>
        <taxon>Saprospiria</taxon>
        <taxon>Saprospirales</taxon>
        <taxon>Saprospiraceae</taxon>
        <taxon>Aureispira</taxon>
    </lineage>
</organism>
<reference evidence="1" key="1">
    <citation type="submission" date="2022-09" db="EMBL/GenBank/DDBJ databases">
        <title>Aureispira anguillicida sp. nov., isolated from Leptocephalus of Japanese eel Anguilla japonica.</title>
        <authorList>
            <person name="Yuasa K."/>
            <person name="Mekata T."/>
            <person name="Ikunari K."/>
        </authorList>
    </citation>
    <scope>NUCLEOTIDE SEQUENCE</scope>
    <source>
        <strain evidence="1">EL160426</strain>
    </source>
</reference>
<dbReference type="AlphaFoldDB" id="A0A915YB87"/>
<gene>
    <name evidence="1" type="ORF">AsAng_0005980</name>
</gene>